<dbReference type="Proteomes" id="UP000274601">
    <property type="component" value="Unassembled WGS sequence"/>
</dbReference>
<protein>
    <submittedName>
        <fullName evidence="2">Uncharacterized protein</fullName>
    </submittedName>
</protein>
<name>A0A495QSS5_9ACTN</name>
<accession>A0A495QSS5</accession>
<sequence length="42" mass="4945">MQETVERKFAEWEKRNPGGSPNDFFTQPEFRTIESATKDPNE</sequence>
<keyword evidence="3" id="KW-1185">Reference proteome</keyword>
<dbReference type="EMBL" id="RBWU01000002">
    <property type="protein sequence ID" value="RKS76559.1"/>
    <property type="molecule type" value="Genomic_DNA"/>
</dbReference>
<feature type="region of interest" description="Disordered" evidence="1">
    <location>
        <begin position="1"/>
        <end position="42"/>
    </location>
</feature>
<dbReference type="AlphaFoldDB" id="A0A495QSS5"/>
<reference evidence="2 3" key="1">
    <citation type="submission" date="2018-10" db="EMBL/GenBank/DDBJ databases">
        <title>Genomic Encyclopedia of Archaeal and Bacterial Type Strains, Phase II (KMG-II): from individual species to whole genera.</title>
        <authorList>
            <person name="Goeker M."/>
        </authorList>
    </citation>
    <scope>NUCLEOTIDE SEQUENCE [LARGE SCALE GENOMIC DNA]</scope>
    <source>
        <strain evidence="2 3">DSM 43383</strain>
    </source>
</reference>
<evidence type="ECO:0000256" key="1">
    <source>
        <dbReference type="SAM" id="MobiDB-lite"/>
    </source>
</evidence>
<evidence type="ECO:0000313" key="2">
    <source>
        <dbReference type="EMBL" id="RKS76559.1"/>
    </source>
</evidence>
<organism evidence="2 3">
    <name type="scientific">Actinomadura pelletieri DSM 43383</name>
    <dbReference type="NCBI Taxonomy" id="1120940"/>
    <lineage>
        <taxon>Bacteria</taxon>
        <taxon>Bacillati</taxon>
        <taxon>Actinomycetota</taxon>
        <taxon>Actinomycetes</taxon>
        <taxon>Streptosporangiales</taxon>
        <taxon>Thermomonosporaceae</taxon>
        <taxon>Actinomadura</taxon>
    </lineage>
</organism>
<gene>
    <name evidence="2" type="ORF">BZB76_1915</name>
</gene>
<feature type="compositionally biased region" description="Basic and acidic residues" evidence="1">
    <location>
        <begin position="1"/>
        <end position="16"/>
    </location>
</feature>
<proteinExistence type="predicted"/>
<comment type="caution">
    <text evidence="2">The sequence shown here is derived from an EMBL/GenBank/DDBJ whole genome shotgun (WGS) entry which is preliminary data.</text>
</comment>
<evidence type="ECO:0000313" key="3">
    <source>
        <dbReference type="Proteomes" id="UP000274601"/>
    </source>
</evidence>